<evidence type="ECO:0000256" key="15">
    <source>
        <dbReference type="PROSITE-ProRule" id="PRU00560"/>
    </source>
</evidence>
<dbReference type="GO" id="GO:0004527">
    <property type="term" value="F:exonuclease activity"/>
    <property type="evidence" value="ECO:0007669"/>
    <property type="project" value="UniProtKB-KW"/>
</dbReference>
<dbReference type="EMBL" id="FTMH01000022">
    <property type="protein sequence ID" value="SIQ64231.1"/>
    <property type="molecule type" value="Genomic_DNA"/>
</dbReference>
<dbReference type="Pfam" id="PF00580">
    <property type="entry name" value="UvrD-helicase"/>
    <property type="match status" value="1"/>
</dbReference>
<evidence type="ECO:0000256" key="8">
    <source>
        <dbReference type="ARBA" id="ARBA00022840"/>
    </source>
</evidence>
<evidence type="ECO:0000256" key="10">
    <source>
        <dbReference type="ARBA" id="ARBA00023204"/>
    </source>
</evidence>
<dbReference type="PROSITE" id="PS51198">
    <property type="entry name" value="UVRD_HELICASE_ATP_BIND"/>
    <property type="match status" value="1"/>
</dbReference>
<keyword evidence="9" id="KW-0238">DNA-binding</keyword>
<dbReference type="PANTHER" id="PTHR11070:SF59">
    <property type="entry name" value="DNA 3'-5' HELICASE"/>
    <property type="match status" value="1"/>
</dbReference>
<dbReference type="PROSITE" id="PS51217">
    <property type="entry name" value="UVRD_HELICASE_CTER"/>
    <property type="match status" value="1"/>
</dbReference>
<keyword evidence="10" id="KW-0234">DNA repair</keyword>
<gene>
    <name evidence="18" type="ORF">SAMN05421802_12226</name>
</gene>
<dbReference type="Proteomes" id="UP000185547">
    <property type="component" value="Unassembled WGS sequence"/>
</dbReference>
<keyword evidence="11" id="KW-0413">Isomerase</keyword>
<dbReference type="GO" id="GO:0000725">
    <property type="term" value="P:recombinational repair"/>
    <property type="evidence" value="ECO:0007669"/>
    <property type="project" value="TreeGrafter"/>
</dbReference>
<evidence type="ECO:0000259" key="17">
    <source>
        <dbReference type="PROSITE" id="PS51217"/>
    </source>
</evidence>
<dbReference type="AlphaFoldDB" id="A0A9X8R698"/>
<evidence type="ECO:0000256" key="13">
    <source>
        <dbReference type="ARBA" id="ARBA00034808"/>
    </source>
</evidence>
<evidence type="ECO:0000256" key="12">
    <source>
        <dbReference type="ARBA" id="ARBA00034617"/>
    </source>
</evidence>
<keyword evidence="7" id="KW-0269">Exonuclease</keyword>
<evidence type="ECO:0000256" key="9">
    <source>
        <dbReference type="ARBA" id="ARBA00023125"/>
    </source>
</evidence>
<comment type="catalytic activity">
    <reaction evidence="14">
        <text>ATP + H2O = ADP + phosphate + H(+)</text>
        <dbReference type="Rhea" id="RHEA:13065"/>
        <dbReference type="ChEBI" id="CHEBI:15377"/>
        <dbReference type="ChEBI" id="CHEBI:15378"/>
        <dbReference type="ChEBI" id="CHEBI:30616"/>
        <dbReference type="ChEBI" id="CHEBI:43474"/>
        <dbReference type="ChEBI" id="CHEBI:456216"/>
        <dbReference type="EC" id="5.6.2.4"/>
    </reaction>
</comment>
<keyword evidence="6 15" id="KW-0347">Helicase</keyword>
<comment type="similarity">
    <text evidence="1">Belongs to the helicase family. UvrD subfamily.</text>
</comment>
<dbReference type="Pfam" id="PF12705">
    <property type="entry name" value="PDDEXK_1"/>
    <property type="match status" value="1"/>
</dbReference>
<dbReference type="Gene3D" id="1.10.10.160">
    <property type="match status" value="1"/>
</dbReference>
<dbReference type="EC" id="5.6.2.4" evidence="13"/>
<dbReference type="PANTHER" id="PTHR11070">
    <property type="entry name" value="UVRD / RECB / PCRA DNA HELICASE FAMILY MEMBER"/>
    <property type="match status" value="1"/>
</dbReference>
<dbReference type="GO" id="GO:0033202">
    <property type="term" value="C:DNA helicase complex"/>
    <property type="evidence" value="ECO:0007669"/>
    <property type="project" value="TreeGrafter"/>
</dbReference>
<feature type="domain" description="UvrD-like helicase ATP-binding" evidence="16">
    <location>
        <begin position="32"/>
        <end position="321"/>
    </location>
</feature>
<evidence type="ECO:0000256" key="6">
    <source>
        <dbReference type="ARBA" id="ARBA00022806"/>
    </source>
</evidence>
<dbReference type="GO" id="GO:0005524">
    <property type="term" value="F:ATP binding"/>
    <property type="evidence" value="ECO:0007669"/>
    <property type="project" value="UniProtKB-UniRule"/>
</dbReference>
<keyword evidence="3 15" id="KW-0547">Nucleotide-binding</keyword>
<proteinExistence type="inferred from homology"/>
<dbReference type="InterPro" id="IPR013986">
    <property type="entry name" value="DExx_box_DNA_helicase_dom_sf"/>
</dbReference>
<dbReference type="Gene3D" id="3.40.50.300">
    <property type="entry name" value="P-loop containing nucleotide triphosphate hydrolases"/>
    <property type="match status" value="2"/>
</dbReference>
<dbReference type="InterPro" id="IPR038726">
    <property type="entry name" value="PDDEXK_AddAB-type"/>
</dbReference>
<evidence type="ECO:0000313" key="18">
    <source>
        <dbReference type="EMBL" id="SIQ64231.1"/>
    </source>
</evidence>
<dbReference type="GO" id="GO:0003677">
    <property type="term" value="F:DNA binding"/>
    <property type="evidence" value="ECO:0007669"/>
    <property type="project" value="UniProtKB-KW"/>
</dbReference>
<organism evidence="18 19">
    <name type="scientific">Corynebacterium afermentans</name>
    <dbReference type="NCBI Taxonomy" id="38286"/>
    <lineage>
        <taxon>Bacteria</taxon>
        <taxon>Bacillati</taxon>
        <taxon>Actinomycetota</taxon>
        <taxon>Actinomycetes</taxon>
        <taxon>Mycobacteriales</taxon>
        <taxon>Corynebacteriaceae</taxon>
        <taxon>Corynebacterium</taxon>
    </lineage>
</organism>
<keyword evidence="5 15" id="KW-0378">Hydrolase</keyword>
<keyword evidence="8 15" id="KW-0067">ATP-binding</keyword>
<evidence type="ECO:0000256" key="5">
    <source>
        <dbReference type="ARBA" id="ARBA00022801"/>
    </source>
</evidence>
<dbReference type="SUPFAM" id="SSF52540">
    <property type="entry name" value="P-loop containing nucleoside triphosphate hydrolases"/>
    <property type="match status" value="1"/>
</dbReference>
<sequence>MSDTINGMTFTRPSPVPPAVLEPNACLVPRTRPDTQREWPVELPQQGLYKVTGEPGSGVSSFLLDTAAAAMRRHAGSEAEQGPGGVLVLTDSKETGARLRAELADTLAASGFVSDEPVVRSVHSLAFALVRQQMDEELRLISGAEQDAVIRQLLQGHAEDGGGTWPEELRPALPMVGFARQLRDFLLRAIERGQGPEDLVELGQRHDIGIWSASGEFLREYQQVMALSGAHRLSASELIAAALEVELPRTWHTVIVDDAQHLAPASAALVQKLLEQADLGVVGGDLEQSVFRFRGASPAFFQDLGGLDHEVINLGATRRTPVRSAAIAESSAAELSLVADTLRRAHLEEGVAYRDMAVVVRSTPLLEPMRRALLRAGVPVALNPTDLVLGEQRIVSALLLGVRALYEELQPTEWRDLLLSPVGGADPVTLRRLLRGLRRWSPEVRAEESLRELLLTPDGLPDFGTVLTDRELDILHRVRDVLDAGRDVLAHGGTVEEVLWALWHATGLANRLLASALRGGATGSQADRDLDAVMALFDAAGDHTERRPSAGIESFVASITEQELPTGVRDRRSATPDAAALLTAHGAVGREFRRVVVAGVQELTWPSLGETGSLFRQEDLVDLIDNDVDPGVPVSHINERLVEERRLFTVATSRATDELLVTAVESDDGEEVEQRSRFVEEFCRDYGVQPRPVRIAGSSADAFRISGQTTDTAADAEDASAVVRVLAHDDLIAEFRRVLVDPVSTEAERSQAARQLARLADAGVLGADPAQWWTTTEPSTSEPLDVSPALSPSRVEKLLACPMQAVLERMSGLDESLDMIYGAMAHAYFEALGNGMDDTEALDATVAARRAADNAPEWKVERDIADFRAMLERAHGWLQASRGAFEQVAVEADVNVQVSDNVRIRGRLDRLERDSSGAVHIVDLKTGAYPPTVDATADNPQLATYQLALAHGEFDGGKVVTARDGANALSVGGAVLVYPNANKTTLSTREQAKKTADELDALAAALDGLPEETAGPMLLAVVGPQCDRCAVRALCPVQPEGATIHHV</sequence>
<comment type="caution">
    <text evidence="18">The sequence shown here is derived from an EMBL/GenBank/DDBJ whole genome shotgun (WGS) entry which is preliminary data.</text>
</comment>
<evidence type="ECO:0000259" key="16">
    <source>
        <dbReference type="PROSITE" id="PS51198"/>
    </source>
</evidence>
<evidence type="ECO:0000256" key="14">
    <source>
        <dbReference type="ARBA" id="ARBA00048988"/>
    </source>
</evidence>
<dbReference type="GO" id="GO:0043138">
    <property type="term" value="F:3'-5' DNA helicase activity"/>
    <property type="evidence" value="ECO:0007669"/>
    <property type="project" value="UniProtKB-EC"/>
</dbReference>
<dbReference type="Pfam" id="PF13361">
    <property type="entry name" value="UvrD_C"/>
    <property type="match status" value="1"/>
</dbReference>
<name>A0A9X8R698_9CORY</name>
<reference evidence="18 19" key="1">
    <citation type="submission" date="2017-01" db="EMBL/GenBank/DDBJ databases">
        <authorList>
            <person name="Varghese N."/>
            <person name="Submissions S."/>
        </authorList>
    </citation>
    <scope>NUCLEOTIDE SEQUENCE [LARGE SCALE GENOMIC DNA]</scope>
    <source>
        <strain evidence="18 19">DSM 44280</strain>
    </source>
</reference>
<feature type="binding site" evidence="15">
    <location>
        <begin position="53"/>
        <end position="60"/>
    </location>
    <ligand>
        <name>ATP</name>
        <dbReference type="ChEBI" id="CHEBI:30616"/>
    </ligand>
</feature>
<keyword evidence="2" id="KW-0540">Nuclease</keyword>
<evidence type="ECO:0000313" key="19">
    <source>
        <dbReference type="Proteomes" id="UP000185547"/>
    </source>
</evidence>
<dbReference type="InterPro" id="IPR000212">
    <property type="entry name" value="DNA_helicase_UvrD/REP"/>
</dbReference>
<evidence type="ECO:0000256" key="11">
    <source>
        <dbReference type="ARBA" id="ARBA00023235"/>
    </source>
</evidence>
<evidence type="ECO:0000256" key="4">
    <source>
        <dbReference type="ARBA" id="ARBA00022763"/>
    </source>
</evidence>
<dbReference type="InterPro" id="IPR014016">
    <property type="entry name" value="UvrD-like_ATP-bd"/>
</dbReference>
<evidence type="ECO:0000256" key="2">
    <source>
        <dbReference type="ARBA" id="ARBA00022722"/>
    </source>
</evidence>
<keyword evidence="19" id="KW-1185">Reference proteome</keyword>
<dbReference type="Gene3D" id="3.90.320.10">
    <property type="match status" value="1"/>
</dbReference>
<accession>A0A9X8R698</accession>
<feature type="domain" description="UvrD-like helicase C-terminal" evidence="17">
    <location>
        <begin position="291"/>
        <end position="589"/>
    </location>
</feature>
<comment type="catalytic activity">
    <reaction evidence="12">
        <text>Couples ATP hydrolysis with the unwinding of duplex DNA by translocating in the 3'-5' direction.</text>
        <dbReference type="EC" id="5.6.2.4"/>
    </reaction>
</comment>
<keyword evidence="4" id="KW-0227">DNA damage</keyword>
<dbReference type="GO" id="GO:0005829">
    <property type="term" value="C:cytosol"/>
    <property type="evidence" value="ECO:0007669"/>
    <property type="project" value="TreeGrafter"/>
</dbReference>
<evidence type="ECO:0000256" key="3">
    <source>
        <dbReference type="ARBA" id="ARBA00022741"/>
    </source>
</evidence>
<evidence type="ECO:0000256" key="7">
    <source>
        <dbReference type="ARBA" id="ARBA00022839"/>
    </source>
</evidence>
<protein>
    <recommendedName>
        <fullName evidence="13">DNA 3'-5' helicase</fullName>
        <ecNumber evidence="13">5.6.2.4</ecNumber>
    </recommendedName>
</protein>
<evidence type="ECO:0000256" key="1">
    <source>
        <dbReference type="ARBA" id="ARBA00009922"/>
    </source>
</evidence>
<dbReference type="Gene3D" id="1.10.486.10">
    <property type="entry name" value="PCRA, domain 4"/>
    <property type="match status" value="1"/>
</dbReference>
<dbReference type="InterPro" id="IPR027417">
    <property type="entry name" value="P-loop_NTPase"/>
</dbReference>
<dbReference type="InterPro" id="IPR014017">
    <property type="entry name" value="DNA_helicase_UvrD-like_C"/>
</dbReference>
<dbReference type="InterPro" id="IPR011604">
    <property type="entry name" value="PDDEXK-like_dom_sf"/>
</dbReference>